<dbReference type="Gene3D" id="6.10.250.100">
    <property type="match status" value="2"/>
</dbReference>
<name>A0A667WVX6_9TELE</name>
<dbReference type="GeneTree" id="ENSGT00760000119652"/>
<reference evidence="2" key="2">
    <citation type="submission" date="2025-08" db="UniProtKB">
        <authorList>
            <consortium name="Ensembl"/>
        </authorList>
    </citation>
    <scope>IDENTIFICATION</scope>
</reference>
<dbReference type="AlphaFoldDB" id="A0A667WVX6"/>
<dbReference type="InterPro" id="IPR006801">
    <property type="entry name" value="ApoA-II"/>
</dbReference>
<reference evidence="2" key="1">
    <citation type="submission" date="2019-06" db="EMBL/GenBank/DDBJ databases">
        <authorList>
            <consortium name="Wellcome Sanger Institute Data Sharing"/>
        </authorList>
    </citation>
    <scope>NUCLEOTIDE SEQUENCE [LARGE SCALE GENOMIC DNA]</scope>
</reference>
<dbReference type="GO" id="GO:0006869">
    <property type="term" value="P:lipid transport"/>
    <property type="evidence" value="ECO:0007669"/>
    <property type="project" value="InterPro"/>
</dbReference>
<dbReference type="GO" id="GO:0005576">
    <property type="term" value="C:extracellular region"/>
    <property type="evidence" value="ECO:0007669"/>
    <property type="project" value="InterPro"/>
</dbReference>
<evidence type="ECO:0000313" key="3">
    <source>
        <dbReference type="Proteomes" id="UP000472263"/>
    </source>
</evidence>
<proteinExistence type="predicted"/>
<dbReference type="FunCoup" id="A0A667WVX6">
    <property type="interactions" value="37"/>
</dbReference>
<keyword evidence="1" id="KW-0732">Signal</keyword>
<reference evidence="2" key="3">
    <citation type="submission" date="2025-09" db="UniProtKB">
        <authorList>
            <consortium name="Ensembl"/>
        </authorList>
    </citation>
    <scope>IDENTIFICATION</scope>
</reference>
<sequence>MKFSLVAALVVVLAVAHGTEAVSLVKREVPSEVDMITKIIKDMSVTITSATNDMVEKVKALELTNQAQTYMEGSRAQVQPLVEKVQAEAEKLQEQLKPFLTNIEDQFKPLTDNIQTQVKPLTDNFHSQVQTLTTQMERLFQQLLDQAKALQ</sequence>
<organism evidence="2 3">
    <name type="scientific">Myripristis murdjan</name>
    <name type="common">pinecone soldierfish</name>
    <dbReference type="NCBI Taxonomy" id="586833"/>
    <lineage>
        <taxon>Eukaryota</taxon>
        <taxon>Metazoa</taxon>
        <taxon>Chordata</taxon>
        <taxon>Craniata</taxon>
        <taxon>Vertebrata</taxon>
        <taxon>Euteleostomi</taxon>
        <taxon>Actinopterygii</taxon>
        <taxon>Neopterygii</taxon>
        <taxon>Teleostei</taxon>
        <taxon>Neoteleostei</taxon>
        <taxon>Acanthomorphata</taxon>
        <taxon>Holocentriformes</taxon>
        <taxon>Holocentridae</taxon>
        <taxon>Myripristis</taxon>
    </lineage>
</organism>
<dbReference type="SUPFAM" id="SSF58113">
    <property type="entry name" value="Apolipoprotein A-I"/>
    <property type="match status" value="1"/>
</dbReference>
<dbReference type="OrthoDB" id="8446556at2759"/>
<evidence type="ECO:0000313" key="2">
    <source>
        <dbReference type="Ensembl" id="ENSMMDP00005005708.1"/>
    </source>
</evidence>
<dbReference type="GO" id="GO:0008289">
    <property type="term" value="F:lipid binding"/>
    <property type="evidence" value="ECO:0007669"/>
    <property type="project" value="InterPro"/>
</dbReference>
<dbReference type="Proteomes" id="UP000472263">
    <property type="component" value="Chromosome 16"/>
</dbReference>
<keyword evidence="3" id="KW-1185">Reference proteome</keyword>
<feature type="signal peptide" evidence="1">
    <location>
        <begin position="1"/>
        <end position="21"/>
    </location>
</feature>
<protein>
    <submittedName>
        <fullName evidence="2">Antifreeze protein type IV</fullName>
    </submittedName>
</protein>
<dbReference type="Ensembl" id="ENSMMDT00005005860.1">
    <property type="protein sequence ID" value="ENSMMDP00005005708.1"/>
    <property type="gene ID" value="ENSMMDG00005003187.1"/>
</dbReference>
<evidence type="ECO:0000256" key="1">
    <source>
        <dbReference type="SAM" id="SignalP"/>
    </source>
</evidence>
<dbReference type="Pfam" id="PF04711">
    <property type="entry name" value="ApoA-II"/>
    <property type="match status" value="1"/>
</dbReference>
<gene>
    <name evidence="2" type="primary">afp4</name>
</gene>
<dbReference type="InParanoid" id="A0A667WVX6"/>
<feature type="chain" id="PRO_5025566232" evidence="1">
    <location>
        <begin position="22"/>
        <end position="151"/>
    </location>
</feature>
<accession>A0A667WVX6</accession>
<dbReference type="GO" id="GO:0042157">
    <property type="term" value="P:lipoprotein metabolic process"/>
    <property type="evidence" value="ECO:0007669"/>
    <property type="project" value="InterPro"/>
</dbReference>